<sequence>MLIHVNEETKQFHLTNEKISYIFHVMKNGQLGHLHYGKRLHHREDFSHLQRYDNPTSASCHPYEQDPAFSLETSKQEYPSYGTSDFREPAVSIRRLNGSHVTNFQYHSYRLVEGKPALEGLPATYAEKDEAETLQIVLKDSLLDAELVLNYTIFKNYPVITRSVQLINHSEEAFYVERLMSASVDFEGKDFSMIHLSGAWSRERHVKERPLETGIQAVSSIRGASSHHHNPFLALKRPFTTEETGEAYGFNFVYSSNFLAQVEVDHYDVSRVTMGIHPFRFEWKLNGKETLQSPEVVMTYSAEGLNGMSQAFHNVYRTHLIKKQWREVERPILINNWEATYFDFDEEKLVNIATESQKLGIELFVLDDGWFGKRDNDTSSLGDWWEDKAKLPNGLERVSQRVHEAGLQFGLWFEPEMISLRSELFQEHPEWAIQTPDREMTFGRNQFVLDFSRPEIVEYLYEKMAGIIQKTGISYIKWDMNRYITEAYSTQLNEDQQGEFFHRYILGVYRLYDKLTQAFPNVLFESCAGGGGRFDPALLHYAPQAWASDDTDAVERLKIQYGTSFAYPIYSIGSHVSAVPNHQTLRETPIETRAATAYFGTFGYELNPLELSEEEKEAVKQQISFYKEQRKLIRDGSFYRLKSPFQGNETSWAVVSQDQTEVLVGYYKVLATPTVKTNQTLRIQGLKLNAEYVVDGYDQTFYGDELTAIGLPLPVEFNGVNGNRAERGGDYQAQIFYLRQKQ</sequence>
<dbReference type="InterPro" id="IPR031704">
    <property type="entry name" value="Glyco_hydro_36_N"/>
</dbReference>
<dbReference type="OrthoDB" id="9758822at2"/>
<dbReference type="GO" id="GO:0004557">
    <property type="term" value="F:alpha-galactosidase activity"/>
    <property type="evidence" value="ECO:0007669"/>
    <property type="project" value="UniProtKB-UniRule"/>
</dbReference>
<feature type="active site" description="Proton donor" evidence="7">
    <location>
        <position position="549"/>
    </location>
</feature>
<comment type="catalytic activity">
    <reaction evidence="1 6">
        <text>Hydrolysis of terminal, non-reducing alpha-D-galactose residues in alpha-D-galactosides, including galactose oligosaccharides, galactomannans and galactolipids.</text>
        <dbReference type="EC" id="3.2.1.22"/>
    </reaction>
</comment>
<dbReference type="GO" id="GO:0016052">
    <property type="term" value="P:carbohydrate catabolic process"/>
    <property type="evidence" value="ECO:0007669"/>
    <property type="project" value="InterPro"/>
</dbReference>
<evidence type="ECO:0000313" key="12">
    <source>
        <dbReference type="Proteomes" id="UP000037558"/>
    </source>
</evidence>
<dbReference type="PRINTS" id="PR00743">
    <property type="entry name" value="GLHYDRLASE36"/>
</dbReference>
<dbReference type="FunFam" id="3.20.20.70:FF:000118">
    <property type="entry name" value="Alpha-galactosidase"/>
    <property type="match status" value="1"/>
</dbReference>
<dbReference type="PANTHER" id="PTHR43053">
    <property type="entry name" value="GLYCOSIDASE FAMILY 31"/>
    <property type="match status" value="1"/>
</dbReference>
<feature type="binding site" evidence="8">
    <location>
        <begin position="367"/>
        <end position="368"/>
    </location>
    <ligand>
        <name>substrate</name>
    </ligand>
</feature>
<evidence type="ECO:0000259" key="10">
    <source>
        <dbReference type="Pfam" id="PF16875"/>
    </source>
</evidence>
<dbReference type="Pfam" id="PF02065">
    <property type="entry name" value="Melibiase"/>
    <property type="match status" value="1"/>
</dbReference>
<dbReference type="InterPro" id="IPR038417">
    <property type="entry name" value="Alpga-gal_N_sf"/>
</dbReference>
<reference evidence="12" key="1">
    <citation type="submission" date="2015-08" db="EMBL/GenBank/DDBJ databases">
        <title>Fjat-14210 dsm16467.</title>
        <authorList>
            <person name="Liu B."/>
            <person name="Wang J."/>
            <person name="Zhu Y."/>
            <person name="Liu G."/>
            <person name="Chen Q."/>
            <person name="Chen Z."/>
            <person name="Lan J."/>
            <person name="Che J."/>
            <person name="Ge C."/>
            <person name="Shi H."/>
            <person name="Pan Z."/>
            <person name="Liu X."/>
        </authorList>
    </citation>
    <scope>NUCLEOTIDE SEQUENCE [LARGE SCALE GENOMIC DNA]</scope>
    <source>
        <strain evidence="12">DSM 16467</strain>
    </source>
</reference>
<dbReference type="InterPro" id="IPR013785">
    <property type="entry name" value="Aldolase_TIM"/>
</dbReference>
<dbReference type="PROSITE" id="PS00512">
    <property type="entry name" value="ALPHA_GALACTOSIDASE"/>
    <property type="match status" value="1"/>
</dbReference>
<dbReference type="EC" id="3.2.1.22" evidence="3 6"/>
<gene>
    <name evidence="11" type="ORF">AMD01_19460</name>
</gene>
<feature type="binding site" evidence="8">
    <location>
        <position position="200"/>
    </location>
    <ligand>
        <name>substrate</name>
    </ligand>
</feature>
<keyword evidence="5 6" id="KW-0326">Glycosidase</keyword>
<dbReference type="CDD" id="cd14791">
    <property type="entry name" value="GH36"/>
    <property type="match status" value="1"/>
</dbReference>
<dbReference type="PANTHER" id="PTHR43053:SF3">
    <property type="entry name" value="ALPHA-GALACTOSIDASE C-RELATED"/>
    <property type="match status" value="1"/>
</dbReference>
<evidence type="ECO:0000256" key="4">
    <source>
        <dbReference type="ARBA" id="ARBA00022801"/>
    </source>
</evidence>
<feature type="binding site" evidence="8">
    <location>
        <position position="527"/>
    </location>
    <ligand>
        <name>substrate</name>
    </ligand>
</feature>
<dbReference type="InterPro" id="IPR031705">
    <property type="entry name" value="Glyco_hydro_36_C"/>
</dbReference>
<dbReference type="InterPro" id="IPR000111">
    <property type="entry name" value="Glyco_hydro_27/36_CS"/>
</dbReference>
<proteinExistence type="inferred from homology"/>
<dbReference type="Pfam" id="PF16874">
    <property type="entry name" value="Glyco_hydro_36C"/>
    <property type="match status" value="1"/>
</dbReference>
<evidence type="ECO:0000256" key="7">
    <source>
        <dbReference type="PIRSR" id="PIRSR005536-1"/>
    </source>
</evidence>
<evidence type="ECO:0000256" key="1">
    <source>
        <dbReference type="ARBA" id="ARBA00001255"/>
    </source>
</evidence>
<feature type="active site" description="Nucleophile" evidence="7">
    <location>
        <position position="479"/>
    </location>
</feature>
<feature type="domain" description="Glycosyl hydrolase family 36 N-terminal" evidence="10">
    <location>
        <begin position="29"/>
        <end position="286"/>
    </location>
</feature>
<dbReference type="InterPro" id="IPR017853">
    <property type="entry name" value="GH"/>
</dbReference>
<dbReference type="InterPro" id="IPR050985">
    <property type="entry name" value="Alpha-glycosidase_related"/>
</dbReference>
<comment type="similarity">
    <text evidence="2">Belongs to the glycosyl hydrolase 36 family.</text>
</comment>
<evidence type="ECO:0000256" key="8">
    <source>
        <dbReference type="PIRSR" id="PIRSR005536-2"/>
    </source>
</evidence>
<dbReference type="SUPFAM" id="SSF51445">
    <property type="entry name" value="(Trans)glycosidases"/>
    <property type="match status" value="1"/>
</dbReference>
<evidence type="ECO:0000256" key="2">
    <source>
        <dbReference type="ARBA" id="ARBA00006202"/>
    </source>
</evidence>
<dbReference type="InterPro" id="IPR002252">
    <property type="entry name" value="Glyco_hydro_36"/>
</dbReference>
<evidence type="ECO:0000259" key="9">
    <source>
        <dbReference type="Pfam" id="PF16874"/>
    </source>
</evidence>
<dbReference type="PATRIC" id="fig|284581.3.peg.4278"/>
<comment type="caution">
    <text evidence="11">The sequence shown here is derived from an EMBL/GenBank/DDBJ whole genome shotgun (WGS) entry which is preliminary data.</text>
</comment>
<evidence type="ECO:0000256" key="6">
    <source>
        <dbReference type="PIRNR" id="PIRNR005536"/>
    </source>
</evidence>
<feature type="domain" description="Glycosyl hydrolase family 36 C-terminal" evidence="9">
    <location>
        <begin position="649"/>
        <end position="738"/>
    </location>
</feature>
<dbReference type="Gene3D" id="2.70.98.60">
    <property type="entry name" value="alpha-galactosidase from lactobacil brevis"/>
    <property type="match status" value="1"/>
</dbReference>
<feature type="binding site" evidence="8">
    <location>
        <position position="549"/>
    </location>
    <ligand>
        <name>substrate</name>
    </ligand>
</feature>
<dbReference type="Gene3D" id="2.60.40.1180">
    <property type="entry name" value="Golgi alpha-mannosidase II"/>
    <property type="match status" value="1"/>
</dbReference>
<feature type="binding site" evidence="8">
    <location>
        <begin position="477"/>
        <end position="481"/>
    </location>
    <ligand>
        <name>substrate</name>
    </ligand>
</feature>
<dbReference type="Pfam" id="PF16875">
    <property type="entry name" value="Glyco_hydro_36N"/>
    <property type="match status" value="1"/>
</dbReference>
<dbReference type="Proteomes" id="UP000037558">
    <property type="component" value="Unassembled WGS sequence"/>
</dbReference>
<keyword evidence="12" id="KW-1185">Reference proteome</keyword>
<dbReference type="EMBL" id="LILC01000030">
    <property type="protein sequence ID" value="KOO41125.1"/>
    <property type="molecule type" value="Genomic_DNA"/>
</dbReference>
<name>A0A0M0KQN3_9BACI</name>
<keyword evidence="4 6" id="KW-0378">Hydrolase</keyword>
<evidence type="ECO:0000313" key="11">
    <source>
        <dbReference type="EMBL" id="KOO41125.1"/>
    </source>
</evidence>
<dbReference type="InterPro" id="IPR013780">
    <property type="entry name" value="Glyco_hydro_b"/>
</dbReference>
<organism evidence="11 12">
    <name type="scientific">Priestia koreensis</name>
    <dbReference type="NCBI Taxonomy" id="284581"/>
    <lineage>
        <taxon>Bacteria</taxon>
        <taxon>Bacillati</taxon>
        <taxon>Bacillota</taxon>
        <taxon>Bacilli</taxon>
        <taxon>Bacillales</taxon>
        <taxon>Bacillaceae</taxon>
        <taxon>Priestia</taxon>
    </lineage>
</organism>
<dbReference type="PIRSF" id="PIRSF005536">
    <property type="entry name" value="Agal"/>
    <property type="match status" value="1"/>
</dbReference>
<evidence type="ECO:0000256" key="5">
    <source>
        <dbReference type="ARBA" id="ARBA00023295"/>
    </source>
</evidence>
<dbReference type="STRING" id="284581.AMD01_19460"/>
<protein>
    <recommendedName>
        <fullName evidence="3 6">Alpha-galactosidase</fullName>
        <ecNumber evidence="3 6">3.2.1.22</ecNumber>
    </recommendedName>
</protein>
<evidence type="ECO:0000256" key="3">
    <source>
        <dbReference type="ARBA" id="ARBA00012755"/>
    </source>
</evidence>
<dbReference type="Gene3D" id="3.20.20.70">
    <property type="entry name" value="Aldolase class I"/>
    <property type="match status" value="1"/>
</dbReference>
<dbReference type="RefSeq" id="WP_053403241.1">
    <property type="nucleotide sequence ID" value="NZ_LILC01000030.1"/>
</dbReference>
<dbReference type="AlphaFoldDB" id="A0A0M0KQN3"/>
<feature type="binding site" evidence="8">
    <location>
        <position position="444"/>
    </location>
    <ligand>
        <name>substrate</name>
    </ligand>
</feature>
<accession>A0A0M0KQN3</accession>